<evidence type="ECO:0000313" key="3">
    <source>
        <dbReference type="Proteomes" id="UP000830729"/>
    </source>
</evidence>
<dbReference type="GO" id="GO:0006508">
    <property type="term" value="P:proteolysis"/>
    <property type="evidence" value="ECO:0007669"/>
    <property type="project" value="InterPro"/>
</dbReference>
<protein>
    <submittedName>
        <fullName evidence="2">Peptidase M14</fullName>
    </submittedName>
</protein>
<evidence type="ECO:0000259" key="1">
    <source>
        <dbReference type="Pfam" id="PF00246"/>
    </source>
</evidence>
<dbReference type="GO" id="GO:0004181">
    <property type="term" value="F:metallocarboxypeptidase activity"/>
    <property type="evidence" value="ECO:0007669"/>
    <property type="project" value="InterPro"/>
</dbReference>
<organism evidence="2 3">
    <name type="scientific">Halorussus limi</name>
    <dbReference type="NCBI Taxonomy" id="2938695"/>
    <lineage>
        <taxon>Archaea</taxon>
        <taxon>Methanobacteriati</taxon>
        <taxon>Methanobacteriota</taxon>
        <taxon>Stenosarchaea group</taxon>
        <taxon>Halobacteria</taxon>
        <taxon>Halobacteriales</taxon>
        <taxon>Haladaptataceae</taxon>
        <taxon>Halorussus</taxon>
    </lineage>
</organism>
<proteinExistence type="predicted"/>
<name>A0A8U0HW96_9EURY</name>
<dbReference type="KEGG" id="halx:M0R89_02100"/>
<dbReference type="GO" id="GO:0008270">
    <property type="term" value="F:zinc ion binding"/>
    <property type="evidence" value="ECO:0007669"/>
    <property type="project" value="InterPro"/>
</dbReference>
<dbReference type="SUPFAM" id="SSF53187">
    <property type="entry name" value="Zn-dependent exopeptidases"/>
    <property type="match status" value="1"/>
</dbReference>
<dbReference type="GeneID" id="72183953"/>
<dbReference type="InterPro" id="IPR000834">
    <property type="entry name" value="Peptidase_M14"/>
</dbReference>
<dbReference type="Pfam" id="PF00246">
    <property type="entry name" value="Peptidase_M14"/>
    <property type="match status" value="1"/>
</dbReference>
<dbReference type="Gene3D" id="3.40.630.10">
    <property type="entry name" value="Zn peptidases"/>
    <property type="match status" value="1"/>
</dbReference>
<keyword evidence="3" id="KW-1185">Reference proteome</keyword>
<feature type="domain" description="Peptidase M14" evidence="1">
    <location>
        <begin position="155"/>
        <end position="448"/>
    </location>
</feature>
<dbReference type="AlphaFoldDB" id="A0A8U0HW96"/>
<dbReference type="Proteomes" id="UP000830729">
    <property type="component" value="Chromosome"/>
</dbReference>
<dbReference type="RefSeq" id="WP_248650917.1">
    <property type="nucleotide sequence ID" value="NZ_CP096659.1"/>
</dbReference>
<gene>
    <name evidence="2" type="ORF">M0R89_02100</name>
</gene>
<evidence type="ECO:0000313" key="2">
    <source>
        <dbReference type="EMBL" id="UPV74874.1"/>
    </source>
</evidence>
<reference evidence="2 3" key="1">
    <citation type="submission" date="2022-04" db="EMBL/GenBank/DDBJ databases">
        <title>Diverse halophilic archaea isolated from saline environments.</title>
        <authorList>
            <person name="Cui H.-L."/>
        </authorList>
    </citation>
    <scope>NUCLEOTIDE SEQUENCE [LARGE SCALE GENOMIC DNA]</scope>
    <source>
        <strain evidence="2 3">XZYJT49</strain>
    </source>
</reference>
<dbReference type="PROSITE" id="PS51318">
    <property type="entry name" value="TAT"/>
    <property type="match status" value="1"/>
</dbReference>
<dbReference type="InterPro" id="IPR006311">
    <property type="entry name" value="TAT_signal"/>
</dbReference>
<accession>A0A8U0HW96</accession>
<sequence length="831" mass="90454">MTERDQNGTRQRFDGVDIDRRQFVRLAAATAGTLALPGAATAQADSEKMTETYRFVVNHTPKDERIPTLATFDGRSGIEAFSQVADSPTTTTSPTAAAYGRLTTEQAQRAAEIDALSELQFSPGSNPFWKLEAYADGIFPDPSDAVGFIDFQEMIQGMERLQDQHSDRLRFRSVGESPGYFNLVSGREEPKPVWVAEVTNAVGDQASFQQKEKVLFSLSIHGDERAGAEAGCRFIESLLAGEEQTVGGLLDDVALLFVFTNPDGWVAKYPQYNDGGTGYQRGSAGVEDTNRSYPTVGWLDATHFPAETAGSNLADDYPGIDADVGSEYTERVPDALGIVEHFRSYDNLNYGSDLHGMYASEHMIEGLLINDQFSVGELHDLYEVNRTTQKRLEEAIGQKVQNRQRLFEQLNAQADSDEELPTPQSSFNYGTVYDTLEYSTSGILVSWMAQPVDQGGLGMKAMAHEMAYSNDETPRTWRPTEEFDADVSQLVDLFVDGYGTVIRTFAEHAARDHSARIETSGRSTAVSTTDSLTRTSRDLIHVGRESLTVSEATRETALTGSVVEVDGARKALTPDPTEVIGYEQRSYAVSPFVFFERTEQFTPDDEDTFVNLSVGRIANAGLVGEDGSPTHANVVVTHDEGIDNQAYVDSLDAFVESGGNLVLTDTGVHLLGRMTNGLAQGIAPADVRTEQTLFAIFEEDNYPHRLLTDTREFNDEIWKLAPLGYAIQPNAGEAPITLVDPDAFTGAGGDVAARTSGRVAAGSITSSDGSAGVHVVGTLLPPAKQTHLHPFGMVDHTLSFFGTLVLTNALGYRQRRLVDGETVRTFGPDGG</sequence>
<dbReference type="EMBL" id="CP096659">
    <property type="protein sequence ID" value="UPV74874.1"/>
    <property type="molecule type" value="Genomic_DNA"/>
</dbReference>